<evidence type="ECO:0000313" key="9">
    <source>
        <dbReference type="EMBL" id="GCC42620.1"/>
    </source>
</evidence>
<dbReference type="FunFam" id="3.30.160.60:FF:001250">
    <property type="entry name" value="putative transcription factor ovo-like protein 3"/>
    <property type="match status" value="1"/>
</dbReference>
<dbReference type="SUPFAM" id="SSF57667">
    <property type="entry name" value="beta-beta-alpha zinc fingers"/>
    <property type="match status" value="1"/>
</dbReference>
<evidence type="ECO:0000256" key="6">
    <source>
        <dbReference type="ARBA" id="ARBA00023242"/>
    </source>
</evidence>
<proteinExistence type="predicted"/>
<keyword evidence="3" id="KW-0677">Repeat</keyword>
<keyword evidence="6" id="KW-0539">Nucleus</keyword>
<dbReference type="GO" id="GO:0008270">
    <property type="term" value="F:zinc ion binding"/>
    <property type="evidence" value="ECO:0007669"/>
    <property type="project" value="UniProtKB-KW"/>
</dbReference>
<dbReference type="PANTHER" id="PTHR10032:SF193">
    <property type="entry name" value="TRANSCRIPTION FACTOR OVO-LIKE 2"/>
    <property type="match status" value="1"/>
</dbReference>
<evidence type="ECO:0000259" key="8">
    <source>
        <dbReference type="PROSITE" id="PS50157"/>
    </source>
</evidence>
<comment type="caution">
    <text evidence="9">The sequence shown here is derived from an EMBL/GenBank/DDBJ whole genome shotgun (WGS) entry which is preliminary data.</text>
</comment>
<accession>A0A401TIZ2</accession>
<organism evidence="9 10">
    <name type="scientific">Chiloscyllium punctatum</name>
    <name type="common">Brownbanded bambooshark</name>
    <name type="synonym">Hemiscyllium punctatum</name>
    <dbReference type="NCBI Taxonomy" id="137246"/>
    <lineage>
        <taxon>Eukaryota</taxon>
        <taxon>Metazoa</taxon>
        <taxon>Chordata</taxon>
        <taxon>Craniata</taxon>
        <taxon>Vertebrata</taxon>
        <taxon>Chondrichthyes</taxon>
        <taxon>Elasmobranchii</taxon>
        <taxon>Galeomorphii</taxon>
        <taxon>Galeoidea</taxon>
        <taxon>Orectolobiformes</taxon>
        <taxon>Hemiscylliidae</taxon>
        <taxon>Chiloscyllium</taxon>
    </lineage>
</organism>
<name>A0A401TIZ2_CHIPU</name>
<dbReference type="InterPro" id="IPR027756">
    <property type="entry name" value="Ovo-like"/>
</dbReference>
<protein>
    <recommendedName>
        <fullName evidence="8">C2H2-type domain-containing protein</fullName>
    </recommendedName>
</protein>
<feature type="domain" description="C2H2-type" evidence="8">
    <location>
        <begin position="15"/>
        <end position="38"/>
    </location>
</feature>
<evidence type="ECO:0000313" key="10">
    <source>
        <dbReference type="Proteomes" id="UP000287033"/>
    </source>
</evidence>
<feature type="non-terminal residue" evidence="9">
    <location>
        <position position="38"/>
    </location>
</feature>
<comment type="subcellular location">
    <subcellularLocation>
        <location evidence="1">Nucleus</location>
    </subcellularLocation>
</comment>
<dbReference type="SMART" id="SM00355">
    <property type="entry name" value="ZnF_C2H2"/>
    <property type="match status" value="1"/>
</dbReference>
<dbReference type="GO" id="GO:0000981">
    <property type="term" value="F:DNA-binding transcription factor activity, RNA polymerase II-specific"/>
    <property type="evidence" value="ECO:0007669"/>
    <property type="project" value="TreeGrafter"/>
</dbReference>
<dbReference type="PROSITE" id="PS00028">
    <property type="entry name" value="ZINC_FINGER_C2H2_1"/>
    <property type="match status" value="1"/>
</dbReference>
<dbReference type="EMBL" id="BEZZ01080256">
    <property type="protein sequence ID" value="GCC42620.1"/>
    <property type="molecule type" value="Genomic_DNA"/>
</dbReference>
<evidence type="ECO:0000256" key="7">
    <source>
        <dbReference type="PROSITE-ProRule" id="PRU00042"/>
    </source>
</evidence>
<keyword evidence="10" id="KW-1185">Reference proteome</keyword>
<evidence type="ECO:0000256" key="4">
    <source>
        <dbReference type="ARBA" id="ARBA00022771"/>
    </source>
</evidence>
<dbReference type="AlphaFoldDB" id="A0A401TIZ2"/>
<keyword evidence="5" id="KW-0862">Zinc</keyword>
<evidence type="ECO:0000256" key="3">
    <source>
        <dbReference type="ARBA" id="ARBA00022737"/>
    </source>
</evidence>
<dbReference type="InterPro" id="IPR013087">
    <property type="entry name" value="Znf_C2H2_type"/>
</dbReference>
<dbReference type="PANTHER" id="PTHR10032">
    <property type="entry name" value="ZINC FINGER PROTEIN WITH KRAB AND SCAN DOMAINS"/>
    <property type="match status" value="1"/>
</dbReference>
<dbReference type="GO" id="GO:0000978">
    <property type="term" value="F:RNA polymerase II cis-regulatory region sequence-specific DNA binding"/>
    <property type="evidence" value="ECO:0007669"/>
    <property type="project" value="TreeGrafter"/>
</dbReference>
<dbReference type="InterPro" id="IPR036236">
    <property type="entry name" value="Znf_C2H2_sf"/>
</dbReference>
<gene>
    <name evidence="9" type="ORF">chiPu_0026471</name>
</gene>
<keyword evidence="4 7" id="KW-0863">Zinc-finger</keyword>
<dbReference type="Proteomes" id="UP000287033">
    <property type="component" value="Unassembled WGS sequence"/>
</dbReference>
<evidence type="ECO:0000256" key="2">
    <source>
        <dbReference type="ARBA" id="ARBA00022723"/>
    </source>
</evidence>
<dbReference type="Gene3D" id="3.30.160.60">
    <property type="entry name" value="Classic Zinc Finger"/>
    <property type="match status" value="1"/>
</dbReference>
<reference evidence="9 10" key="1">
    <citation type="journal article" date="2018" name="Nat. Ecol. Evol.">
        <title>Shark genomes provide insights into elasmobranch evolution and the origin of vertebrates.</title>
        <authorList>
            <person name="Hara Y"/>
            <person name="Yamaguchi K"/>
            <person name="Onimaru K"/>
            <person name="Kadota M"/>
            <person name="Koyanagi M"/>
            <person name="Keeley SD"/>
            <person name="Tatsumi K"/>
            <person name="Tanaka K"/>
            <person name="Motone F"/>
            <person name="Kageyama Y"/>
            <person name="Nozu R"/>
            <person name="Adachi N"/>
            <person name="Nishimura O"/>
            <person name="Nakagawa R"/>
            <person name="Tanegashima C"/>
            <person name="Kiyatake I"/>
            <person name="Matsumoto R"/>
            <person name="Murakumo K"/>
            <person name="Nishida K"/>
            <person name="Terakita A"/>
            <person name="Kuratani S"/>
            <person name="Sato K"/>
            <person name="Hyodo S Kuraku.S."/>
        </authorList>
    </citation>
    <scope>NUCLEOTIDE SEQUENCE [LARGE SCALE GENOMIC DNA]</scope>
</reference>
<dbReference type="GO" id="GO:0009913">
    <property type="term" value="P:epidermal cell differentiation"/>
    <property type="evidence" value="ECO:0007669"/>
    <property type="project" value="TreeGrafter"/>
</dbReference>
<sequence>MLNRHLKCHNDVKRHLCGFCGKGFNDTFDLKRHVRTHT</sequence>
<dbReference type="OrthoDB" id="6508643at2759"/>
<dbReference type="PROSITE" id="PS50157">
    <property type="entry name" value="ZINC_FINGER_C2H2_2"/>
    <property type="match status" value="1"/>
</dbReference>
<evidence type="ECO:0000256" key="1">
    <source>
        <dbReference type="ARBA" id="ARBA00004123"/>
    </source>
</evidence>
<keyword evidence="2" id="KW-0479">Metal-binding</keyword>
<dbReference type="GO" id="GO:0005634">
    <property type="term" value="C:nucleus"/>
    <property type="evidence" value="ECO:0007669"/>
    <property type="project" value="UniProtKB-SubCell"/>
</dbReference>
<evidence type="ECO:0000256" key="5">
    <source>
        <dbReference type="ARBA" id="ARBA00022833"/>
    </source>
</evidence>